<evidence type="ECO:0000313" key="9">
    <source>
        <dbReference type="Proteomes" id="UP000279236"/>
    </source>
</evidence>
<dbReference type="Proteomes" id="UP000279236">
    <property type="component" value="Unassembled WGS sequence"/>
</dbReference>
<dbReference type="RefSeq" id="XP_028472613.1">
    <property type="nucleotide sequence ID" value="XM_028619117.1"/>
</dbReference>
<dbReference type="GO" id="GO:0002376">
    <property type="term" value="P:immune system process"/>
    <property type="evidence" value="ECO:0007669"/>
    <property type="project" value="UniProtKB-KW"/>
</dbReference>
<reference evidence="8 9" key="1">
    <citation type="submission" date="2018-11" db="EMBL/GenBank/DDBJ databases">
        <title>Genome sequence of Apiotrichum porosum DSM 27194.</title>
        <authorList>
            <person name="Aliyu H."/>
            <person name="Gorte O."/>
            <person name="Ochsenreither K."/>
        </authorList>
    </citation>
    <scope>NUCLEOTIDE SEQUENCE [LARGE SCALE GENOMIC DNA]</scope>
    <source>
        <strain evidence="8 9">DSM 27194</strain>
    </source>
</reference>
<dbReference type="GO" id="GO:0005737">
    <property type="term" value="C:cytoplasm"/>
    <property type="evidence" value="ECO:0007669"/>
    <property type="project" value="UniProtKB-SubCell"/>
</dbReference>
<dbReference type="OrthoDB" id="2423195at2759"/>
<keyword evidence="5" id="KW-0862">Zinc</keyword>
<sequence length="665" mass="74112">MPEPYINLFGSAPYLLFTHHLSFSNMCESIVNNHRYDPKYHAVERDHTHVIGPESCTRFDLCGDCDIVYQDVQLPCGHGAEVPCHKMGDLSTVFCSAEVLKELPGCEHSVITACGTTDLTPVQCTALCDRPLANACVPVLMASATSPAALFAHLATLGETIKDNPDCLLITLGCGHVFTIDTLDGSLSISEYYDTDESGAFVGLKTPIGYQSRKSCPTCRSPINSPRYNRVTKRDMLDIQDQIAIRQYTADLHPLVEAEKLDLSIDQWKIKTSLQNLPAAQDNYDDNVVHEALTTAAHDNNGWCPAEAFMCNSDVIFGIDGPAATAWQEIANDHLHIYKSLCDMIISFDSPSLLAYEETVLTIVGQEMGRGHLPHVTDEVTEKVYQHLGAPLPYGVTMYKIEAQLETINIRLALANIATAMADHLWEAQRVQQEQGSRDCNNREMGRRFDGMALALLRTADRDMHHAIQLATECKLPKTILLGHVFGAKVAFRSARMQKTQALRTTKTQDRNSTIETLKTGWQAELQSLEARFRKCVSDVRETYGRLGTHVDDCVRDADEIFQDWDEFINTALHDQLTIEEKRQVVRASLEYGVGGRFYQCPNGHPYTIGDAMVQAHCPECNAMVGGAGHNLRADNTRDTELERIAQDVGATPNQWVDYDFERLR</sequence>
<dbReference type="Pfam" id="PF20173">
    <property type="entry name" value="ZnF_RZ-type"/>
    <property type="match status" value="1"/>
</dbReference>
<dbReference type="AlphaFoldDB" id="A0A427XF67"/>
<name>A0A427XF67_9TREE</name>
<comment type="caution">
    <text evidence="8">The sequence shown here is derived from an EMBL/GenBank/DDBJ whole genome shotgun (WGS) entry which is preliminary data.</text>
</comment>
<keyword evidence="2" id="KW-0963">Cytoplasm</keyword>
<evidence type="ECO:0000256" key="4">
    <source>
        <dbReference type="ARBA" id="ARBA00022771"/>
    </source>
</evidence>
<protein>
    <recommendedName>
        <fullName evidence="7">RZ-type domain-containing protein</fullName>
    </recommendedName>
</protein>
<dbReference type="GO" id="GO:0008270">
    <property type="term" value="F:zinc ion binding"/>
    <property type="evidence" value="ECO:0007669"/>
    <property type="project" value="UniProtKB-KW"/>
</dbReference>
<evidence type="ECO:0000256" key="3">
    <source>
        <dbReference type="ARBA" id="ARBA00022723"/>
    </source>
</evidence>
<dbReference type="GeneID" id="39587981"/>
<proteinExistence type="predicted"/>
<keyword evidence="3" id="KW-0479">Metal-binding</keyword>
<evidence type="ECO:0000256" key="2">
    <source>
        <dbReference type="ARBA" id="ARBA00022490"/>
    </source>
</evidence>
<evidence type="ECO:0000256" key="6">
    <source>
        <dbReference type="ARBA" id="ARBA00022859"/>
    </source>
</evidence>
<organism evidence="8 9">
    <name type="scientific">Apiotrichum porosum</name>
    <dbReference type="NCBI Taxonomy" id="105984"/>
    <lineage>
        <taxon>Eukaryota</taxon>
        <taxon>Fungi</taxon>
        <taxon>Dikarya</taxon>
        <taxon>Basidiomycota</taxon>
        <taxon>Agaricomycotina</taxon>
        <taxon>Tremellomycetes</taxon>
        <taxon>Trichosporonales</taxon>
        <taxon>Trichosporonaceae</taxon>
        <taxon>Apiotrichum</taxon>
    </lineage>
</organism>
<evidence type="ECO:0000313" key="8">
    <source>
        <dbReference type="EMBL" id="RSH77466.1"/>
    </source>
</evidence>
<dbReference type="InterPro" id="IPR046439">
    <property type="entry name" value="ZF_RZ_dom"/>
</dbReference>
<feature type="domain" description="RZ-type" evidence="7">
    <location>
        <begin position="577"/>
        <end position="652"/>
    </location>
</feature>
<dbReference type="PROSITE" id="PS51981">
    <property type="entry name" value="ZF_RZ"/>
    <property type="match status" value="1"/>
</dbReference>
<evidence type="ECO:0000256" key="5">
    <source>
        <dbReference type="ARBA" id="ARBA00022833"/>
    </source>
</evidence>
<keyword evidence="6" id="KW-0391">Immunity</keyword>
<gene>
    <name evidence="8" type="ORF">EHS24_003438</name>
</gene>
<evidence type="ECO:0000256" key="1">
    <source>
        <dbReference type="ARBA" id="ARBA00004496"/>
    </source>
</evidence>
<keyword evidence="4" id="KW-0863">Zinc-finger</keyword>
<dbReference type="STRING" id="105984.A0A427XF67"/>
<comment type="subcellular location">
    <subcellularLocation>
        <location evidence="1">Cytoplasm</location>
    </subcellularLocation>
</comment>
<evidence type="ECO:0000259" key="7">
    <source>
        <dbReference type="PROSITE" id="PS51981"/>
    </source>
</evidence>
<keyword evidence="9" id="KW-1185">Reference proteome</keyword>
<dbReference type="EMBL" id="RSCE01000016">
    <property type="protein sequence ID" value="RSH77466.1"/>
    <property type="molecule type" value="Genomic_DNA"/>
</dbReference>
<accession>A0A427XF67</accession>